<name>A0ABD6FCQ7_9PSEU</name>
<accession>A0ABD6FCQ7</accession>
<comment type="caution">
    <text evidence="2">The sequence shown here is derived from an EMBL/GenBank/DDBJ whole genome shotgun (WGS) entry which is preliminary data.</text>
</comment>
<feature type="non-terminal residue" evidence="2">
    <location>
        <position position="355"/>
    </location>
</feature>
<gene>
    <name evidence="2" type="ORF">DIU77_004840</name>
</gene>
<feature type="transmembrane region" description="Helical" evidence="1">
    <location>
        <begin position="314"/>
        <end position="333"/>
    </location>
</feature>
<keyword evidence="1" id="KW-0472">Membrane</keyword>
<dbReference type="AlphaFoldDB" id="A0ABD6FCQ7"/>
<evidence type="ECO:0000313" key="2">
    <source>
        <dbReference type="EMBL" id="MFO7191549.1"/>
    </source>
</evidence>
<dbReference type="Proteomes" id="UP000249324">
    <property type="component" value="Unassembled WGS sequence"/>
</dbReference>
<evidence type="ECO:0000256" key="1">
    <source>
        <dbReference type="SAM" id="Phobius"/>
    </source>
</evidence>
<organism evidence="2 3">
    <name type="scientific">Thermocrispum agreste</name>
    <dbReference type="NCBI Taxonomy" id="37925"/>
    <lineage>
        <taxon>Bacteria</taxon>
        <taxon>Bacillati</taxon>
        <taxon>Actinomycetota</taxon>
        <taxon>Actinomycetes</taxon>
        <taxon>Pseudonocardiales</taxon>
        <taxon>Pseudonocardiaceae</taxon>
        <taxon>Thermocrispum</taxon>
    </lineage>
</organism>
<proteinExistence type="predicted"/>
<dbReference type="EMBL" id="QGUI02000035">
    <property type="protein sequence ID" value="MFO7191549.1"/>
    <property type="molecule type" value="Genomic_DNA"/>
</dbReference>
<protein>
    <submittedName>
        <fullName evidence="2">Uncharacterized protein</fullName>
    </submittedName>
</protein>
<reference evidence="2 3" key="1">
    <citation type="journal article" date="2021" name="BMC Genomics">
        <title>Genome-resolved metagenome and metatranscriptome analyses of thermophilic composting reveal key bacterial players and their metabolic interactions.</title>
        <authorList>
            <person name="Braga L.P.P."/>
            <person name="Pereira R.V."/>
            <person name="Martins L.F."/>
            <person name="Moura L.M.S."/>
            <person name="Sanchez F.B."/>
            <person name="Patane J.S.L."/>
            <person name="da Silva A.M."/>
            <person name="Setubal J.C."/>
        </authorList>
    </citation>
    <scope>NUCLEOTIDE SEQUENCE [LARGE SCALE GENOMIC DNA]</scope>
    <source>
        <strain evidence="2">ZC4RG45</strain>
    </source>
</reference>
<sequence length="355" mass="39002">MDAATLDEAGLWVTGGGLAFFVVSILARTWTADEGRYEEEQAALKALADARNTGMSRHGPTFVSYTKPDTGEPVTPEWCAGFTIHGFAAAAFGYGEGRRCVIQVKTPHTPEFRVVRAGSAAADRLRLRLGEFPRLLTKNEAQKVAVFAADEAVAKAFRKLIVVPYERLSPGEKDRVPESDRPHSMALADGVISIDVAAPQRLDDVIEYAKDLLELVRDVPDHSWRTHATRDDVGPGYGGRYFRYRPRPREQWCRLLSTLGLLPMIVVALAFGVAEIGRSLAYLTGAPTRIFTGDELPAIFAERYTSLPSSQLSANVYAVLGVLAVYMFGTLAVRLGRWVGIPLPALPPRLRSYLR</sequence>
<feature type="transmembrane region" description="Helical" evidence="1">
    <location>
        <begin position="12"/>
        <end position="31"/>
    </location>
</feature>
<feature type="transmembrane region" description="Helical" evidence="1">
    <location>
        <begin position="252"/>
        <end position="274"/>
    </location>
</feature>
<evidence type="ECO:0000313" key="3">
    <source>
        <dbReference type="Proteomes" id="UP000249324"/>
    </source>
</evidence>
<keyword evidence="1" id="KW-0812">Transmembrane</keyword>
<keyword evidence="1" id="KW-1133">Transmembrane helix</keyword>